<name>G0L694_ZOBGA</name>
<dbReference type="KEGG" id="zga:ZOBELLIA_2642"/>
<keyword evidence="1" id="KW-0472">Membrane</keyword>
<feature type="transmembrane region" description="Helical" evidence="1">
    <location>
        <begin position="74"/>
        <end position="92"/>
    </location>
</feature>
<dbReference type="HOGENOM" id="CLU_171094_0_0_10"/>
<dbReference type="InterPro" id="IPR046548">
    <property type="entry name" value="DUF6804"/>
</dbReference>
<organism evidence="2 3">
    <name type="scientific">Zobellia galactanivorans (strain DSM 12802 / CCUG 47099 / CIP 106680 / NCIMB 13871 / Dsij)</name>
    <dbReference type="NCBI Taxonomy" id="63186"/>
    <lineage>
        <taxon>Bacteria</taxon>
        <taxon>Pseudomonadati</taxon>
        <taxon>Bacteroidota</taxon>
        <taxon>Flavobacteriia</taxon>
        <taxon>Flavobacteriales</taxon>
        <taxon>Flavobacteriaceae</taxon>
        <taxon>Zobellia</taxon>
    </lineage>
</organism>
<reference evidence="2 3" key="2">
    <citation type="journal article" date="2012" name="Environ. Microbiol.">
        <title>Characterization of the first alginolytic operons in a marine bacterium: from their emergence in marine Flavobacteriia to their independent transfers to marine Proteobacteria and human gut Bacteroides.</title>
        <authorList>
            <person name="Thomas F."/>
            <person name="Barbeyron T."/>
            <person name="Tonon T."/>
            <person name="Genicot S."/>
            <person name="Czjzek M."/>
            <person name="Michel G."/>
        </authorList>
    </citation>
    <scope>NUCLEOTIDE SEQUENCE [LARGE SCALE GENOMIC DNA]</scope>
    <source>
        <strain evidence="3">DSM 12802 / CCUG 47099 / CIP 106680 / NCIMB 13871 / Dsij</strain>
    </source>
</reference>
<evidence type="ECO:0000313" key="2">
    <source>
        <dbReference type="EMBL" id="CAZ96792.1"/>
    </source>
</evidence>
<evidence type="ECO:0000313" key="3">
    <source>
        <dbReference type="Proteomes" id="UP000008898"/>
    </source>
</evidence>
<dbReference type="OrthoDB" id="1082986at2"/>
<reference evidence="3" key="1">
    <citation type="submission" date="2009-07" db="EMBL/GenBank/DDBJ databases">
        <title>Complete genome sequence of Zobellia galactanivorans Dsij.</title>
        <authorList>
            <consortium name="Genoscope - CEA"/>
        </authorList>
    </citation>
    <scope>NUCLEOTIDE SEQUENCE [LARGE SCALE GENOMIC DNA]</scope>
    <source>
        <strain evidence="3">DSM 12802 / CCUG 47099 / CIP 106680 / NCIMB 13871 / Dsij</strain>
    </source>
</reference>
<dbReference type="STRING" id="63186.ZOBELLIA_2642"/>
<gene>
    <name evidence="2" type="ordered locus">zobellia_2642</name>
</gene>
<evidence type="ECO:0000256" key="1">
    <source>
        <dbReference type="SAM" id="Phobius"/>
    </source>
</evidence>
<dbReference type="Pfam" id="PF20619">
    <property type="entry name" value="DUF6804"/>
    <property type="match status" value="1"/>
</dbReference>
<protein>
    <submittedName>
        <fullName evidence="2">Conserved hypothetical membrane protein</fullName>
    </submittedName>
</protein>
<keyword evidence="3" id="KW-1185">Reference proteome</keyword>
<dbReference type="AlphaFoldDB" id="G0L694"/>
<keyword evidence="1" id="KW-1133">Transmembrane helix</keyword>
<accession>G0L694</accession>
<dbReference type="Proteomes" id="UP000008898">
    <property type="component" value="Chromosome"/>
</dbReference>
<keyword evidence="1" id="KW-0812">Transmembrane</keyword>
<proteinExistence type="predicted"/>
<dbReference type="RefSeq" id="WP_013993988.1">
    <property type="nucleotide sequence ID" value="NC_015844.1"/>
</dbReference>
<dbReference type="EMBL" id="FP476056">
    <property type="protein sequence ID" value="CAZ96792.1"/>
    <property type="molecule type" value="Genomic_DNA"/>
</dbReference>
<sequence length="99" mass="11195">MTIIIKLILAILLFLCLLDMPYGYYQLVRFVALIGFGILAFKANEQDKKTEMIIYGGLALLFQPFFKIALGRQIWNIVDVIVGIGLIASLIMNRTKSQL</sequence>